<dbReference type="Gene3D" id="3.10.450.50">
    <property type="match status" value="1"/>
</dbReference>
<feature type="domain" description="SnoaL-like" evidence="1">
    <location>
        <begin position="25"/>
        <end position="124"/>
    </location>
</feature>
<evidence type="ECO:0000313" key="2">
    <source>
        <dbReference type="EMBL" id="CAE6431979.1"/>
    </source>
</evidence>
<protein>
    <recommendedName>
        <fullName evidence="1">SnoaL-like domain-containing protein</fullName>
    </recommendedName>
</protein>
<proteinExistence type="predicted"/>
<dbReference type="Proteomes" id="UP000663853">
    <property type="component" value="Unassembled WGS sequence"/>
</dbReference>
<dbReference type="EMBL" id="CAJMXA010000469">
    <property type="protein sequence ID" value="CAE6431979.1"/>
    <property type="molecule type" value="Genomic_DNA"/>
</dbReference>
<dbReference type="InterPro" id="IPR037401">
    <property type="entry name" value="SnoaL-like"/>
</dbReference>
<organism evidence="2 3">
    <name type="scientific">Rhizoctonia solani</name>
    <dbReference type="NCBI Taxonomy" id="456999"/>
    <lineage>
        <taxon>Eukaryota</taxon>
        <taxon>Fungi</taxon>
        <taxon>Dikarya</taxon>
        <taxon>Basidiomycota</taxon>
        <taxon>Agaricomycotina</taxon>
        <taxon>Agaricomycetes</taxon>
        <taxon>Cantharellales</taxon>
        <taxon>Ceratobasidiaceae</taxon>
        <taxon>Rhizoctonia</taxon>
    </lineage>
</organism>
<reference evidence="2" key="1">
    <citation type="submission" date="2021-01" db="EMBL/GenBank/DDBJ databases">
        <authorList>
            <person name="Kaushik A."/>
        </authorList>
    </citation>
    <scope>NUCLEOTIDE SEQUENCE</scope>
    <source>
        <strain evidence="2">AG6-10EEA</strain>
    </source>
</reference>
<dbReference type="AlphaFoldDB" id="A0A8H2XN02"/>
<evidence type="ECO:0000313" key="3">
    <source>
        <dbReference type="Proteomes" id="UP000663853"/>
    </source>
</evidence>
<dbReference type="SUPFAM" id="SSF54427">
    <property type="entry name" value="NTF2-like"/>
    <property type="match status" value="1"/>
</dbReference>
<accession>A0A8H2XN02</accession>
<gene>
    <name evidence="2" type="ORF">RDB_LOCUS24994</name>
</gene>
<comment type="caution">
    <text evidence="2">The sequence shown here is derived from an EMBL/GenBank/DDBJ whole genome shotgun (WGS) entry which is preliminary data.</text>
</comment>
<dbReference type="InterPro" id="IPR032710">
    <property type="entry name" value="NTF2-like_dom_sf"/>
</dbReference>
<name>A0A8H2XN02_9AGAM</name>
<dbReference type="Pfam" id="PF12680">
    <property type="entry name" value="SnoaL_2"/>
    <property type="match status" value="1"/>
</dbReference>
<sequence length="153" mass="17176">MTSPTTQISAPGLTEDQLQAERAWVDEFNQAGDSLDWSKWETWWAPDAFLQFANEPRIEGRDAISKFFEPQFAVLELMHHEITRLSFDVPLGLIYQTVVVTYKVKGDPQGRTIQVPGLAALHKRPGENVLRGVEAYVDKAPIEGVVKEVLGLN</sequence>
<evidence type="ECO:0000259" key="1">
    <source>
        <dbReference type="Pfam" id="PF12680"/>
    </source>
</evidence>